<dbReference type="AlphaFoldDB" id="A0A7M1QV36"/>
<feature type="compositionally biased region" description="Polar residues" evidence="1">
    <location>
        <begin position="1"/>
        <end position="12"/>
    </location>
</feature>
<feature type="transmembrane region" description="Helical" evidence="2">
    <location>
        <begin position="282"/>
        <end position="301"/>
    </location>
</feature>
<feature type="transmembrane region" description="Helical" evidence="2">
    <location>
        <begin position="228"/>
        <end position="249"/>
    </location>
</feature>
<reference evidence="3 4" key="1">
    <citation type="submission" date="2020-10" db="EMBL/GenBank/DDBJ databases">
        <title>Trueperella pecoris sp. nov. isolated from bovine and porcine specimens.</title>
        <authorList>
            <person name="Schoenecker L."/>
            <person name="Schnydrig P."/>
            <person name="Brodard I."/>
            <person name="Thomann A."/>
            <person name="Hemphill A."/>
            <person name="Rodriguez-Campos S."/>
            <person name="Perreten V."/>
            <person name="Jores J."/>
            <person name="Kittl S."/>
        </authorList>
    </citation>
    <scope>NUCLEOTIDE SEQUENCE [LARGE SCALE GENOMIC DNA]</scope>
    <source>
        <strain evidence="3 4">15A0121</strain>
    </source>
</reference>
<organism evidence="3 4">
    <name type="scientific">Trueperella pecoris</name>
    <dbReference type="NCBI Taxonomy" id="2733571"/>
    <lineage>
        <taxon>Bacteria</taxon>
        <taxon>Bacillati</taxon>
        <taxon>Actinomycetota</taxon>
        <taxon>Actinomycetes</taxon>
        <taxon>Actinomycetales</taxon>
        <taxon>Actinomycetaceae</taxon>
        <taxon>Trueperella</taxon>
    </lineage>
</organism>
<proteinExistence type="predicted"/>
<evidence type="ECO:0000313" key="3">
    <source>
        <dbReference type="EMBL" id="QOR45798.1"/>
    </source>
</evidence>
<dbReference type="Pfam" id="PF14256">
    <property type="entry name" value="YwiC"/>
    <property type="match status" value="1"/>
</dbReference>
<feature type="transmembrane region" description="Helical" evidence="2">
    <location>
        <begin position="87"/>
        <end position="104"/>
    </location>
</feature>
<dbReference type="Proteomes" id="UP000595053">
    <property type="component" value="Chromosome"/>
</dbReference>
<keyword evidence="4" id="KW-1185">Reference proteome</keyword>
<accession>A0A7M1QV36</accession>
<dbReference type="InterPro" id="IPR025576">
    <property type="entry name" value="YwiC"/>
</dbReference>
<feature type="transmembrane region" description="Helical" evidence="2">
    <location>
        <begin position="27"/>
        <end position="49"/>
    </location>
</feature>
<dbReference type="EMBL" id="CP063213">
    <property type="protein sequence ID" value="QOR45798.1"/>
    <property type="molecule type" value="Genomic_DNA"/>
</dbReference>
<evidence type="ECO:0000313" key="4">
    <source>
        <dbReference type="Proteomes" id="UP000595053"/>
    </source>
</evidence>
<feature type="transmembrane region" description="Helical" evidence="2">
    <location>
        <begin position="55"/>
        <end position="75"/>
    </location>
</feature>
<gene>
    <name evidence="3" type="ORF">INS88_00735</name>
</gene>
<name>A0A7M1QV36_9ACTO</name>
<feature type="transmembrane region" description="Helical" evidence="2">
    <location>
        <begin position="196"/>
        <end position="216"/>
    </location>
</feature>
<keyword evidence="2" id="KW-0812">Transmembrane</keyword>
<evidence type="ECO:0000256" key="2">
    <source>
        <dbReference type="SAM" id="Phobius"/>
    </source>
</evidence>
<feature type="transmembrane region" description="Helical" evidence="2">
    <location>
        <begin position="255"/>
        <end position="275"/>
    </location>
</feature>
<dbReference type="RefSeq" id="WP_193326514.1">
    <property type="nucleotide sequence ID" value="NZ_CP053291.1"/>
</dbReference>
<sequence>MNTNRDSSQKVTTFGGRPHRKGRAGWIPTYHGAWAMITVPILLGITIGGPVWEHALLLGLWWVGYFAFYATGLWLRSRRRPSYFPPVRAYVLATLPFGIALAVTSPFLLWWIPVFLPLIAVTVWASIHRKDRSILNDAATVSAASLTLPVAYDLGTHHIVTASTPQSWDLPLPGPLLHSTVTLPGTSADASLTGWAWIWLVTLIVSWYFLGTIFYVKTNIRERGKVVWYIASILFHGSGLVLVSVLAGIGVLSWWMFALWVIIATRAAAVPAWGYHHTWLSPLALGLGEVALSIALFAIMLA</sequence>
<keyword evidence="2" id="KW-1133">Transmembrane helix</keyword>
<evidence type="ECO:0000256" key="1">
    <source>
        <dbReference type="SAM" id="MobiDB-lite"/>
    </source>
</evidence>
<protein>
    <submittedName>
        <fullName evidence="3">YwiC-like family protein</fullName>
    </submittedName>
</protein>
<keyword evidence="2" id="KW-0472">Membrane</keyword>
<feature type="region of interest" description="Disordered" evidence="1">
    <location>
        <begin position="1"/>
        <end position="20"/>
    </location>
</feature>